<dbReference type="Proteomes" id="UP000290809">
    <property type="component" value="Unassembled WGS sequence"/>
</dbReference>
<evidence type="ECO:0000313" key="8">
    <source>
        <dbReference type="Proteomes" id="UP000290809"/>
    </source>
</evidence>
<dbReference type="PANTHER" id="PTHR12326">
    <property type="entry name" value="PLECKSTRIN HOMOLOGY DOMAIN CONTAINING PROTEIN"/>
    <property type="match status" value="1"/>
</dbReference>
<dbReference type="PANTHER" id="PTHR12326:SF3">
    <property type="entry name" value="DIFFERENTIALLY EXPRESSED IN FDCP 8 HOMOLOG"/>
    <property type="match status" value="1"/>
</dbReference>
<feature type="domain" description="Phorbol-ester/DAG-type" evidence="6">
    <location>
        <begin position="116"/>
        <end position="169"/>
    </location>
</feature>
<dbReference type="EMBL" id="QMKO01002531">
    <property type="protein sequence ID" value="RTG83238.1"/>
    <property type="molecule type" value="Genomic_DNA"/>
</dbReference>
<dbReference type="InterPro" id="IPR002219">
    <property type="entry name" value="PKC_DAG/PE"/>
</dbReference>
<proteinExistence type="inferred from homology"/>
<gene>
    <name evidence="7" type="ORF">DC041_0011813</name>
</gene>
<keyword evidence="4" id="KW-0862">Zinc</keyword>
<name>A0A430Q6B2_SCHBO</name>
<evidence type="ECO:0000259" key="6">
    <source>
        <dbReference type="PROSITE" id="PS50081"/>
    </source>
</evidence>
<evidence type="ECO:0000256" key="4">
    <source>
        <dbReference type="ARBA" id="ARBA00022833"/>
    </source>
</evidence>
<keyword evidence="1" id="KW-0479">Metal-binding</keyword>
<evidence type="ECO:0000256" key="1">
    <source>
        <dbReference type="ARBA" id="ARBA00022723"/>
    </source>
</evidence>
<comment type="similarity">
    <text evidence="5">Belongs to the DEF8 family.</text>
</comment>
<keyword evidence="2" id="KW-0677">Repeat</keyword>
<dbReference type="STRING" id="6184.A0A430Q6B2"/>
<dbReference type="InterPro" id="IPR051366">
    <property type="entry name" value="DEF8"/>
</dbReference>
<evidence type="ECO:0000256" key="3">
    <source>
        <dbReference type="ARBA" id="ARBA00022771"/>
    </source>
</evidence>
<evidence type="ECO:0000256" key="2">
    <source>
        <dbReference type="ARBA" id="ARBA00022737"/>
    </source>
</evidence>
<sequence>MDNADSKGSQRLNPFNCNTNEQQSLISALYDAPTLTNSRVKGFLEYLSSDYFSIPFEFSGVSTKPSSCYFGSSPRFSELYLLSRSLSQVSLPCLPYRIMGPEGSRPSMHQTPFPGGHDFQSVSAMRHLGGTCEYCRHSIRGPVGKILRCQACGVMCHFDGCLNSLTRRCPGALLFPGTSTKHYMGCRRLRTESESGTHNNPKFHLTGVNLFDTRRRISFKHLEVSNLSFLSADLTLQSWTCAECMRSIDFTPSYTVLSGRLNTRNLGKTINEVIETGIGVLIGKAFQDILPKHNSIDHVTSYLSSQQLSLPTYLLKPISTGPSVVGSNQSTDNLKKYAAFASHSASEPIQTWYDAFVMEAFGKVSRRISSSLFIKTQNGRLTIDKQASELNVLENYAADTACTMDSARLCYYSGYFYCSRCHWGDTHQIPAWMFVLGDYEPKPVSLFIFLDLIQYGRTKLLEKQESAYEICFVSTYDFNNFPKTIFSQSYVCRTAYLWLNYAWSRHLFRVPVSWYYHEPLARQVCSIRTRIFRLQPYFNICSGAKLCSLDFEVCETHIPSYCVVCNEGPTRPYHMKMAFCNRCNKSCHR</sequence>
<dbReference type="InterPro" id="IPR046349">
    <property type="entry name" value="C1-like_sf"/>
</dbReference>
<dbReference type="SUPFAM" id="SSF57889">
    <property type="entry name" value="Cysteine-rich domain"/>
    <property type="match status" value="1"/>
</dbReference>
<dbReference type="PROSITE" id="PS50081">
    <property type="entry name" value="ZF_DAG_PE_2"/>
    <property type="match status" value="1"/>
</dbReference>
<dbReference type="AlphaFoldDB" id="A0A430Q6B2"/>
<keyword evidence="3" id="KW-0863">Zinc-finger</keyword>
<protein>
    <recommendedName>
        <fullName evidence="6">Phorbol-ester/DAG-type domain-containing protein</fullName>
    </recommendedName>
</protein>
<keyword evidence="8" id="KW-1185">Reference proteome</keyword>
<evidence type="ECO:0000313" key="7">
    <source>
        <dbReference type="EMBL" id="RTG83238.1"/>
    </source>
</evidence>
<reference evidence="7 8" key="1">
    <citation type="journal article" date="2019" name="PLoS Pathog.">
        <title>Genome sequence of the bovine parasite Schistosoma bovis Tanzania.</title>
        <authorList>
            <person name="Oey H."/>
            <person name="Zakrzewski M."/>
            <person name="Gobert G."/>
            <person name="Gravermann K."/>
            <person name="Stoye J."/>
            <person name="Jones M."/>
            <person name="Mcmanus D."/>
            <person name="Krause L."/>
        </authorList>
    </citation>
    <scope>NUCLEOTIDE SEQUENCE [LARGE SCALE GENOMIC DNA]</scope>
    <source>
        <strain evidence="7 8">TAN1997</strain>
    </source>
</reference>
<accession>A0A430Q6B2</accession>
<comment type="caution">
    <text evidence="7">The sequence shown here is derived from an EMBL/GenBank/DDBJ whole genome shotgun (WGS) entry which is preliminary data.</text>
</comment>
<dbReference type="GO" id="GO:0008270">
    <property type="term" value="F:zinc ion binding"/>
    <property type="evidence" value="ECO:0007669"/>
    <property type="project" value="UniProtKB-KW"/>
</dbReference>
<evidence type="ECO:0000256" key="5">
    <source>
        <dbReference type="ARBA" id="ARBA00029450"/>
    </source>
</evidence>
<dbReference type="Pfam" id="PF13901">
    <property type="entry name" value="RH_dom"/>
    <property type="match status" value="1"/>
</dbReference>
<dbReference type="InterPro" id="IPR025258">
    <property type="entry name" value="RH_dom"/>
</dbReference>
<dbReference type="SMART" id="SM01175">
    <property type="entry name" value="DUF4206"/>
    <property type="match status" value="1"/>
</dbReference>
<dbReference type="Gene3D" id="3.30.60.20">
    <property type="match status" value="1"/>
</dbReference>
<dbReference type="SMART" id="SM00109">
    <property type="entry name" value="C1"/>
    <property type="match status" value="1"/>
</dbReference>
<dbReference type="CDD" id="cd00029">
    <property type="entry name" value="C1"/>
    <property type="match status" value="1"/>
</dbReference>
<organism evidence="7 8">
    <name type="scientific">Schistosoma bovis</name>
    <name type="common">Blood fluke</name>
    <dbReference type="NCBI Taxonomy" id="6184"/>
    <lineage>
        <taxon>Eukaryota</taxon>
        <taxon>Metazoa</taxon>
        <taxon>Spiralia</taxon>
        <taxon>Lophotrochozoa</taxon>
        <taxon>Platyhelminthes</taxon>
        <taxon>Trematoda</taxon>
        <taxon>Digenea</taxon>
        <taxon>Strigeidida</taxon>
        <taxon>Schistosomatoidea</taxon>
        <taxon>Schistosomatidae</taxon>
        <taxon>Schistosoma</taxon>
    </lineage>
</organism>